<evidence type="ECO:0000256" key="2">
    <source>
        <dbReference type="ARBA" id="ARBA00023015"/>
    </source>
</evidence>
<proteinExistence type="predicted"/>
<dbReference type="GO" id="GO:0008270">
    <property type="term" value="F:zinc ion binding"/>
    <property type="evidence" value="ECO:0007669"/>
    <property type="project" value="InterPro"/>
</dbReference>
<feature type="compositionally biased region" description="Low complexity" evidence="6">
    <location>
        <begin position="282"/>
        <end position="302"/>
    </location>
</feature>
<feature type="region of interest" description="Disordered" evidence="6">
    <location>
        <begin position="82"/>
        <end position="109"/>
    </location>
</feature>
<evidence type="ECO:0000256" key="4">
    <source>
        <dbReference type="ARBA" id="ARBA00023163"/>
    </source>
</evidence>
<keyword evidence="4" id="KW-0804">Transcription</keyword>
<accession>A0AAD4Q1W6</accession>
<dbReference type="SMART" id="SM00066">
    <property type="entry name" value="GAL4"/>
    <property type="match status" value="1"/>
</dbReference>
<dbReference type="GO" id="GO:0003677">
    <property type="term" value="F:DNA binding"/>
    <property type="evidence" value="ECO:0007669"/>
    <property type="project" value="UniProtKB-KW"/>
</dbReference>
<dbReference type="RefSeq" id="XP_046073447.1">
    <property type="nucleotide sequence ID" value="XM_046220301.1"/>
</dbReference>
<dbReference type="InterPro" id="IPR001138">
    <property type="entry name" value="Zn2Cys6_DnaBD"/>
</dbReference>
<dbReference type="Proteomes" id="UP001201262">
    <property type="component" value="Unassembled WGS sequence"/>
</dbReference>
<dbReference type="InterPro" id="IPR013700">
    <property type="entry name" value="AflR"/>
</dbReference>
<dbReference type="EMBL" id="JAJTJA010000005">
    <property type="protein sequence ID" value="KAH8698983.1"/>
    <property type="molecule type" value="Genomic_DNA"/>
</dbReference>
<dbReference type="Pfam" id="PF08493">
    <property type="entry name" value="AflR"/>
    <property type="match status" value="1"/>
</dbReference>
<feature type="region of interest" description="Disordered" evidence="6">
    <location>
        <begin position="273"/>
        <end position="309"/>
    </location>
</feature>
<keyword evidence="1" id="KW-0479">Metal-binding</keyword>
<dbReference type="GeneID" id="70250588"/>
<dbReference type="PRINTS" id="PR00755">
    <property type="entry name" value="AFLATOXINBRP"/>
</dbReference>
<evidence type="ECO:0000313" key="9">
    <source>
        <dbReference type="Proteomes" id="UP001201262"/>
    </source>
</evidence>
<dbReference type="InterPro" id="IPR036864">
    <property type="entry name" value="Zn2-C6_fun-type_DNA-bd_sf"/>
</dbReference>
<evidence type="ECO:0000256" key="6">
    <source>
        <dbReference type="SAM" id="MobiDB-lite"/>
    </source>
</evidence>
<keyword evidence="2" id="KW-0805">Transcription regulation</keyword>
<keyword evidence="5" id="KW-0539">Nucleus</keyword>
<comment type="caution">
    <text evidence="8">The sequence shown here is derived from an EMBL/GenBank/DDBJ whole genome shotgun (WGS) entry which is preliminary data.</text>
</comment>
<evidence type="ECO:0000259" key="7">
    <source>
        <dbReference type="PROSITE" id="PS50048"/>
    </source>
</evidence>
<dbReference type="PANTHER" id="PTHR31069">
    <property type="entry name" value="OLEATE-ACTIVATED TRANSCRIPTION FACTOR 1-RELATED"/>
    <property type="match status" value="1"/>
</dbReference>
<name>A0AAD4Q1W6_9EURO</name>
<keyword evidence="3" id="KW-0238">DNA-binding</keyword>
<keyword evidence="9" id="KW-1185">Reference proteome</keyword>
<evidence type="ECO:0000256" key="3">
    <source>
        <dbReference type="ARBA" id="ARBA00023125"/>
    </source>
</evidence>
<dbReference type="Gene3D" id="4.10.240.10">
    <property type="entry name" value="Zn(2)-C6 fungal-type DNA-binding domain"/>
    <property type="match status" value="1"/>
</dbReference>
<dbReference type="PROSITE" id="PS50048">
    <property type="entry name" value="ZN2_CY6_FUNGAL_2"/>
    <property type="match status" value="1"/>
</dbReference>
<sequence length="409" mass="43434">MDELSLFRSATELNSRPENLPFELDMFTSQHEPLTPRSTPTVHSKLRSSCDSCGQAKVKCDRSQPACARCVSQGVNCVYGVSRKAGKPPRKRPAISSPLPSARLSKPDTTNIDLTSSGHDDMDIMLSPPDIPITTNSPFAASYADIQSWFPLDSLGSLANLGPLTGDSFMSGQSVSVESSISTGPAAAVQHDCTRDSKDIMRRLYCANPSNPISDGVPASTLDLGSVLTRNRDVVSRLGLLLRCPCARSPHMAMLYASVISRVLLWYQQATSSTGPSSSLFPPTLTTPESVPSLSSSATSTTGGDDNSGISVVPTAVMIGTFQSDDQSLQAALTNRLILSEVKKVRALIESFISLGAESSDLPAVGDACSAAGDFNTTVADTGLFTSLGFWLRNKQISIQDTLDANLSF</sequence>
<dbReference type="GO" id="GO:0005634">
    <property type="term" value="C:nucleus"/>
    <property type="evidence" value="ECO:0007669"/>
    <property type="project" value="InterPro"/>
</dbReference>
<protein>
    <recommendedName>
        <fullName evidence="7">Zn(2)-C6 fungal-type domain-containing protein</fullName>
    </recommendedName>
</protein>
<dbReference type="AlphaFoldDB" id="A0AAD4Q1W6"/>
<gene>
    <name evidence="8" type="ORF">BGW36DRAFT_426662</name>
</gene>
<feature type="compositionally biased region" description="Basic residues" evidence="6">
    <location>
        <begin position="84"/>
        <end position="93"/>
    </location>
</feature>
<organism evidence="8 9">
    <name type="scientific">Talaromyces proteolyticus</name>
    <dbReference type="NCBI Taxonomy" id="1131652"/>
    <lineage>
        <taxon>Eukaryota</taxon>
        <taxon>Fungi</taxon>
        <taxon>Dikarya</taxon>
        <taxon>Ascomycota</taxon>
        <taxon>Pezizomycotina</taxon>
        <taxon>Eurotiomycetes</taxon>
        <taxon>Eurotiomycetidae</taxon>
        <taxon>Eurotiales</taxon>
        <taxon>Trichocomaceae</taxon>
        <taxon>Talaromyces</taxon>
        <taxon>Talaromyces sect. Bacilispori</taxon>
    </lineage>
</organism>
<reference evidence="8" key="1">
    <citation type="submission" date="2021-12" db="EMBL/GenBank/DDBJ databases">
        <title>Convergent genome expansion in fungi linked to evolution of root-endophyte symbiosis.</title>
        <authorList>
            <consortium name="DOE Joint Genome Institute"/>
            <person name="Ke Y.-H."/>
            <person name="Bonito G."/>
            <person name="Liao H.-L."/>
            <person name="Looney B."/>
            <person name="Rojas-Flechas A."/>
            <person name="Nash J."/>
            <person name="Hameed K."/>
            <person name="Schadt C."/>
            <person name="Martin F."/>
            <person name="Crous P.W."/>
            <person name="Miettinen O."/>
            <person name="Magnuson J.K."/>
            <person name="Labbe J."/>
            <person name="Jacobson D."/>
            <person name="Doktycz M.J."/>
            <person name="Veneault-Fourrey C."/>
            <person name="Kuo A."/>
            <person name="Mondo S."/>
            <person name="Calhoun S."/>
            <person name="Riley R."/>
            <person name="Ohm R."/>
            <person name="LaButti K."/>
            <person name="Andreopoulos B."/>
            <person name="Pangilinan J."/>
            <person name="Nolan M."/>
            <person name="Tritt A."/>
            <person name="Clum A."/>
            <person name="Lipzen A."/>
            <person name="Daum C."/>
            <person name="Barry K."/>
            <person name="Grigoriev I.V."/>
            <person name="Vilgalys R."/>
        </authorList>
    </citation>
    <scope>NUCLEOTIDE SEQUENCE</scope>
    <source>
        <strain evidence="8">PMI_201</strain>
    </source>
</reference>
<dbReference type="GO" id="GO:0045122">
    <property type="term" value="P:aflatoxin biosynthetic process"/>
    <property type="evidence" value="ECO:0007669"/>
    <property type="project" value="InterPro"/>
</dbReference>
<dbReference type="SUPFAM" id="SSF57701">
    <property type="entry name" value="Zn2/Cys6 DNA-binding domain"/>
    <property type="match status" value="1"/>
</dbReference>
<dbReference type="PANTHER" id="PTHR31069:SF31">
    <property type="entry name" value="MONODICTYPHENONE CLUSTER TRANSCRIPTION FACTOR-RELATED"/>
    <property type="match status" value="1"/>
</dbReference>
<dbReference type="GO" id="GO:0000981">
    <property type="term" value="F:DNA-binding transcription factor activity, RNA polymerase II-specific"/>
    <property type="evidence" value="ECO:0007669"/>
    <property type="project" value="InterPro"/>
</dbReference>
<evidence type="ECO:0000256" key="5">
    <source>
        <dbReference type="ARBA" id="ARBA00023242"/>
    </source>
</evidence>
<evidence type="ECO:0000256" key="1">
    <source>
        <dbReference type="ARBA" id="ARBA00022723"/>
    </source>
</evidence>
<dbReference type="InterPro" id="IPR050675">
    <property type="entry name" value="OAF3"/>
</dbReference>
<dbReference type="CDD" id="cd00067">
    <property type="entry name" value="GAL4"/>
    <property type="match status" value="1"/>
</dbReference>
<feature type="domain" description="Zn(2)-C6 fungal-type" evidence="7">
    <location>
        <begin position="49"/>
        <end position="79"/>
    </location>
</feature>
<evidence type="ECO:0000313" key="8">
    <source>
        <dbReference type="EMBL" id="KAH8698983.1"/>
    </source>
</evidence>
<dbReference type="Pfam" id="PF00172">
    <property type="entry name" value="Zn_clus"/>
    <property type="match status" value="1"/>
</dbReference>